<dbReference type="InterPro" id="IPR006354">
    <property type="entry name" value="HAD-SF_hydro_IIA_hyp1"/>
</dbReference>
<dbReference type="NCBIfam" id="TIGR01460">
    <property type="entry name" value="HAD-SF-IIA"/>
    <property type="match status" value="1"/>
</dbReference>
<dbReference type="Pfam" id="PF13242">
    <property type="entry name" value="Hydrolase_like"/>
    <property type="match status" value="1"/>
</dbReference>
<dbReference type="GO" id="GO:0046872">
    <property type="term" value="F:metal ion binding"/>
    <property type="evidence" value="ECO:0007669"/>
    <property type="project" value="UniProtKB-KW"/>
</dbReference>
<dbReference type="CDD" id="cd07530">
    <property type="entry name" value="HAD_Pase_UmpH-like"/>
    <property type="match status" value="1"/>
</dbReference>
<dbReference type="STRING" id="1859473.BG261_03460"/>
<dbReference type="InterPro" id="IPR023214">
    <property type="entry name" value="HAD_sf"/>
</dbReference>
<dbReference type="SUPFAM" id="SSF56784">
    <property type="entry name" value="HAD-like"/>
    <property type="match status" value="1"/>
</dbReference>
<dbReference type="NCBIfam" id="TIGR01457">
    <property type="entry name" value="HAD-SF-IIA-hyp2"/>
    <property type="match status" value="1"/>
</dbReference>
<keyword evidence="2 7" id="KW-0479">Metal-binding</keyword>
<evidence type="ECO:0000256" key="5">
    <source>
        <dbReference type="PIRSR" id="PIRSR000915-1"/>
    </source>
</evidence>
<feature type="binding site" evidence="6">
    <location>
        <position position="181"/>
    </location>
    <ligand>
        <name>substrate</name>
    </ligand>
</feature>
<accession>A0A1E8GPW6</accession>
<dbReference type="SFLD" id="SFLDS00003">
    <property type="entry name" value="Haloacid_Dehalogenase"/>
    <property type="match status" value="1"/>
</dbReference>
<proteinExistence type="inferred from homology"/>
<evidence type="ECO:0000313" key="9">
    <source>
        <dbReference type="Proteomes" id="UP000178622"/>
    </source>
</evidence>
<keyword evidence="9" id="KW-1185">Reference proteome</keyword>
<dbReference type="SFLD" id="SFLDG01139">
    <property type="entry name" value="C2.A:_Pyridoxal_Phosphate_Phos"/>
    <property type="match status" value="1"/>
</dbReference>
<organism evidence="8 9">
    <name type="scientific">Floricoccus tropicus</name>
    <dbReference type="NCBI Taxonomy" id="1859473"/>
    <lineage>
        <taxon>Bacteria</taxon>
        <taxon>Bacillati</taxon>
        <taxon>Bacillota</taxon>
        <taxon>Bacilli</taxon>
        <taxon>Lactobacillales</taxon>
        <taxon>Streptococcaceae</taxon>
        <taxon>Floricoccus</taxon>
    </lineage>
</organism>
<dbReference type="PIRSF" id="PIRSF000915">
    <property type="entry name" value="PGP-type_phosphatase"/>
    <property type="match status" value="1"/>
</dbReference>
<feature type="active site" description="Proton donor" evidence="5">
    <location>
        <position position="11"/>
    </location>
</feature>
<comment type="similarity">
    <text evidence="1">Belongs to the HAD-like hydrolase superfamily. NagD family.</text>
</comment>
<protein>
    <submittedName>
        <fullName evidence="8">HAD family hydrolase</fullName>
    </submittedName>
</protein>
<dbReference type="FunFam" id="3.40.50.1000:FF:000053">
    <property type="entry name" value="TIGR01457 family HAD hydrolase"/>
    <property type="match status" value="1"/>
</dbReference>
<evidence type="ECO:0000256" key="4">
    <source>
        <dbReference type="ARBA" id="ARBA00022842"/>
    </source>
</evidence>
<gene>
    <name evidence="8" type="ORF">BG261_03460</name>
</gene>
<dbReference type="GO" id="GO:0005737">
    <property type="term" value="C:cytoplasm"/>
    <property type="evidence" value="ECO:0007669"/>
    <property type="project" value="TreeGrafter"/>
</dbReference>
<dbReference type="RefSeq" id="WP_070792164.1">
    <property type="nucleotide sequence ID" value="NZ_MKIR01000012.1"/>
</dbReference>
<feature type="binding site" evidence="7">
    <location>
        <position position="9"/>
    </location>
    <ligand>
        <name>Mg(2+)</name>
        <dbReference type="ChEBI" id="CHEBI:18420"/>
    </ligand>
</feature>
<feature type="active site" description="Nucleophile" evidence="5">
    <location>
        <position position="9"/>
    </location>
</feature>
<dbReference type="AlphaFoldDB" id="A0A1E8GPW6"/>
<comment type="cofactor">
    <cofactor evidence="7">
        <name>Mg(2+)</name>
        <dbReference type="ChEBI" id="CHEBI:18420"/>
    </cofactor>
    <text evidence="7">Divalent metal ions. Mg(2+) is the most effective.</text>
</comment>
<evidence type="ECO:0000256" key="6">
    <source>
        <dbReference type="PIRSR" id="PIRSR000915-2"/>
    </source>
</evidence>
<dbReference type="PANTHER" id="PTHR19288">
    <property type="entry name" value="4-NITROPHENYLPHOSPHATASE-RELATED"/>
    <property type="match status" value="1"/>
</dbReference>
<dbReference type="InterPro" id="IPR006357">
    <property type="entry name" value="HAD-SF_hydro_IIA"/>
</dbReference>
<evidence type="ECO:0000256" key="2">
    <source>
        <dbReference type="ARBA" id="ARBA00022723"/>
    </source>
</evidence>
<dbReference type="InterPro" id="IPR036412">
    <property type="entry name" value="HAD-like_sf"/>
</dbReference>
<sequence length="254" mass="28158">MKYKGYLLDLDGTIYLGENKIEAGTRFVKRLQENNIPYLFVTNNTTKTPEHVQHRLTTMFDIDTPVETIYTASLATVDYMNELGREKTAYVIGEQGLKDAVYNAGYIEREENPAYVVVGLDNDLTYDKLTLATLAVQSGATFIGTNPDLNIPTERGLLPGAGSIIKLIEVATRVKPVIIGKPEAVIMDKAVDKLGFDKKDLIMVGDNYLTDINAGIENDIDSLLVLTGFTQKEDVPNLPVAPTYVIDSLDDWEF</sequence>
<evidence type="ECO:0000256" key="7">
    <source>
        <dbReference type="PIRSR" id="PIRSR000915-3"/>
    </source>
</evidence>
<dbReference type="EMBL" id="MKIR01000012">
    <property type="protein sequence ID" value="OFI49653.1"/>
    <property type="molecule type" value="Genomic_DNA"/>
</dbReference>
<dbReference type="Proteomes" id="UP000178622">
    <property type="component" value="Unassembled WGS sequence"/>
</dbReference>
<comment type="caution">
    <text evidence="8">The sequence shown here is derived from an EMBL/GenBank/DDBJ whole genome shotgun (WGS) entry which is preliminary data.</text>
</comment>
<keyword evidence="3 8" id="KW-0378">Hydrolase</keyword>
<dbReference type="Gene3D" id="3.40.50.1000">
    <property type="entry name" value="HAD superfamily/HAD-like"/>
    <property type="match status" value="2"/>
</dbReference>
<feature type="binding site" evidence="7">
    <location>
        <position position="11"/>
    </location>
    <ligand>
        <name>Mg(2+)</name>
        <dbReference type="ChEBI" id="CHEBI:18420"/>
    </ligand>
</feature>
<dbReference type="Pfam" id="PF13344">
    <property type="entry name" value="Hydrolase_6"/>
    <property type="match status" value="1"/>
</dbReference>
<dbReference type="GO" id="GO:0016791">
    <property type="term" value="F:phosphatase activity"/>
    <property type="evidence" value="ECO:0007669"/>
    <property type="project" value="TreeGrafter"/>
</dbReference>
<evidence type="ECO:0000256" key="1">
    <source>
        <dbReference type="ARBA" id="ARBA00006696"/>
    </source>
</evidence>
<dbReference type="OrthoDB" id="9810449at2"/>
<reference evidence="9" key="1">
    <citation type="submission" date="2016-09" db="EMBL/GenBank/DDBJ databases">
        <title>Draft genome sequence of a novel species of the family Streptococcaceae isolated from flowers.</title>
        <authorList>
            <person name="Chuah L.-O."/>
            <person name="Yap K.-P."/>
            <person name="Thong K.L."/>
            <person name="Liong M.T."/>
            <person name="Ahmad R."/>
            <person name="Rusul G."/>
        </authorList>
    </citation>
    <scope>NUCLEOTIDE SEQUENCE [LARGE SCALE GENOMIC DNA]</scope>
    <source>
        <strain evidence="9">DF1</strain>
    </source>
</reference>
<evidence type="ECO:0000313" key="8">
    <source>
        <dbReference type="EMBL" id="OFI49653.1"/>
    </source>
</evidence>
<dbReference type="PANTHER" id="PTHR19288:SF46">
    <property type="entry name" value="HALOACID DEHALOGENASE-LIKE HYDROLASE DOMAIN-CONTAINING PROTEIN 2"/>
    <property type="match status" value="1"/>
</dbReference>
<feature type="binding site" evidence="7">
    <location>
        <position position="206"/>
    </location>
    <ligand>
        <name>Mg(2+)</name>
        <dbReference type="ChEBI" id="CHEBI:18420"/>
    </ligand>
</feature>
<evidence type="ECO:0000256" key="3">
    <source>
        <dbReference type="ARBA" id="ARBA00022801"/>
    </source>
</evidence>
<keyword evidence="4 7" id="KW-0460">Magnesium</keyword>
<name>A0A1E8GPW6_9LACT</name>